<feature type="transmembrane region" description="Helical" evidence="6">
    <location>
        <begin position="261"/>
        <end position="279"/>
    </location>
</feature>
<dbReference type="AlphaFoldDB" id="A0A0C3QMZ4"/>
<feature type="transmembrane region" description="Helical" evidence="6">
    <location>
        <begin position="142"/>
        <end position="161"/>
    </location>
</feature>
<dbReference type="Proteomes" id="UP000054248">
    <property type="component" value="Unassembled WGS sequence"/>
</dbReference>
<protein>
    <recommendedName>
        <fullName evidence="9">Amino acid permease/ SLC12A domain-containing protein</fullName>
    </recommendedName>
</protein>
<dbReference type="OrthoDB" id="1718410at2759"/>
<feature type="transmembrane region" description="Helical" evidence="6">
    <location>
        <begin position="456"/>
        <end position="474"/>
    </location>
</feature>
<dbReference type="HOGENOM" id="CLU_012451_0_0_1"/>
<evidence type="ECO:0008006" key="9">
    <source>
        <dbReference type="Google" id="ProtNLM"/>
    </source>
</evidence>
<keyword evidence="8" id="KW-1185">Reference proteome</keyword>
<dbReference type="InterPro" id="IPR002293">
    <property type="entry name" value="AA/rel_permease1"/>
</dbReference>
<feature type="transmembrane region" description="Helical" evidence="6">
    <location>
        <begin position="416"/>
        <end position="436"/>
    </location>
</feature>
<dbReference type="InterPro" id="IPR050367">
    <property type="entry name" value="APC_superfamily"/>
</dbReference>
<dbReference type="GO" id="GO:0005886">
    <property type="term" value="C:plasma membrane"/>
    <property type="evidence" value="ECO:0007669"/>
    <property type="project" value="UniProtKB-SubCell"/>
</dbReference>
<evidence type="ECO:0000256" key="5">
    <source>
        <dbReference type="ARBA" id="ARBA00023136"/>
    </source>
</evidence>
<evidence type="ECO:0000256" key="1">
    <source>
        <dbReference type="ARBA" id="ARBA00004651"/>
    </source>
</evidence>
<dbReference type="STRING" id="1051891.A0A0C3QMZ4"/>
<feature type="transmembrane region" description="Helical" evidence="6">
    <location>
        <begin position="222"/>
        <end position="241"/>
    </location>
</feature>
<dbReference type="PANTHER" id="PTHR42770:SF7">
    <property type="entry name" value="MEMBRANE PROTEIN"/>
    <property type="match status" value="1"/>
</dbReference>
<keyword evidence="5 6" id="KW-0472">Membrane</keyword>
<evidence type="ECO:0000256" key="6">
    <source>
        <dbReference type="SAM" id="Phobius"/>
    </source>
</evidence>
<feature type="transmembrane region" description="Helical" evidence="6">
    <location>
        <begin position="343"/>
        <end position="368"/>
    </location>
</feature>
<evidence type="ECO:0000256" key="4">
    <source>
        <dbReference type="ARBA" id="ARBA00022989"/>
    </source>
</evidence>
<gene>
    <name evidence="7" type="ORF">M407DRAFT_209649</name>
</gene>
<dbReference type="Gene3D" id="1.20.1740.10">
    <property type="entry name" value="Amino acid/polyamine transporter I"/>
    <property type="match status" value="1"/>
</dbReference>
<keyword evidence="2" id="KW-1003">Cell membrane</keyword>
<evidence type="ECO:0000313" key="8">
    <source>
        <dbReference type="Proteomes" id="UP000054248"/>
    </source>
</evidence>
<keyword evidence="3 6" id="KW-0812">Transmembrane</keyword>
<dbReference type="PANTHER" id="PTHR42770">
    <property type="entry name" value="AMINO ACID TRANSPORTER-RELATED"/>
    <property type="match status" value="1"/>
</dbReference>
<evidence type="ECO:0000256" key="3">
    <source>
        <dbReference type="ARBA" id="ARBA00022692"/>
    </source>
</evidence>
<comment type="subcellular location">
    <subcellularLocation>
        <location evidence="1">Cell membrane</location>
        <topology evidence="1">Multi-pass membrane protein</topology>
    </subcellularLocation>
</comment>
<name>A0A0C3QMZ4_9AGAM</name>
<evidence type="ECO:0000313" key="7">
    <source>
        <dbReference type="EMBL" id="KIO34485.1"/>
    </source>
</evidence>
<reference evidence="8" key="2">
    <citation type="submission" date="2015-01" db="EMBL/GenBank/DDBJ databases">
        <title>Evolutionary Origins and Diversification of the Mycorrhizal Mutualists.</title>
        <authorList>
            <consortium name="DOE Joint Genome Institute"/>
            <consortium name="Mycorrhizal Genomics Consortium"/>
            <person name="Kohler A."/>
            <person name="Kuo A."/>
            <person name="Nagy L.G."/>
            <person name="Floudas D."/>
            <person name="Copeland A."/>
            <person name="Barry K.W."/>
            <person name="Cichocki N."/>
            <person name="Veneault-Fourrey C."/>
            <person name="LaButti K."/>
            <person name="Lindquist E.A."/>
            <person name="Lipzen A."/>
            <person name="Lundell T."/>
            <person name="Morin E."/>
            <person name="Murat C."/>
            <person name="Riley R."/>
            <person name="Ohm R."/>
            <person name="Sun H."/>
            <person name="Tunlid A."/>
            <person name="Henrissat B."/>
            <person name="Grigoriev I.V."/>
            <person name="Hibbett D.S."/>
            <person name="Martin F."/>
        </authorList>
    </citation>
    <scope>NUCLEOTIDE SEQUENCE [LARGE SCALE GENOMIC DNA]</scope>
    <source>
        <strain evidence="8">MUT 4182</strain>
    </source>
</reference>
<evidence type="ECO:0000256" key="2">
    <source>
        <dbReference type="ARBA" id="ARBA00022475"/>
    </source>
</evidence>
<dbReference type="EMBL" id="KN822942">
    <property type="protein sequence ID" value="KIO34485.1"/>
    <property type="molecule type" value="Genomic_DNA"/>
</dbReference>
<feature type="transmembrane region" description="Helical" evidence="6">
    <location>
        <begin position="95"/>
        <end position="122"/>
    </location>
</feature>
<feature type="transmembrane region" description="Helical" evidence="6">
    <location>
        <begin position="192"/>
        <end position="210"/>
    </location>
</feature>
<accession>A0A0C3QMZ4</accession>
<proteinExistence type="predicted"/>
<keyword evidence="4 6" id="KW-1133">Transmembrane helix</keyword>
<sequence length="655" mass="71420">MGAPPPSFAQSEFETIIRRQRNNQPHTLKIPNIPSRFPNLDNLWEFAGWGSTSYVELTAQDMELASVRLAEKPVLLEALRASSIAGNGMYGSVFYAFPAVAAAAGIFSPLALLIACLILFLFRPILRELGSAIRMNGAIYSYLLQCSGKTMALVGAAAIFLDSVATASVSAATASAYLSGEFDGALYGMKEAAVALGILALLAVVGLFNLRGSSILAASFTVVHLTTMAILMIASVVAWARHGSHTLRENWELRPHNGSEVAKAIFYGTCLAFLGVTGFETLPTYIENIKPSSYPRTLDVCIYTVLALNAPLMLLVYALLPTSDILSGGNILSLLAEQVGGKWLRILVVVDCMLVIGGGGVLLGMVAMSSMLQRLAKDRVIPSAFLRTLPTGGAHWSILFFLFVAVVLYASSGFNLATISSVFAVTFPSVLLLYSVSNILLKFDRDRLPRDYQARLSVTVVAFIAMVVVLAGNIIPTPKILGLFLAYFVVVLACLVGLRSRVKLARIAMWLYDQNSTLQKWRWTKGWDSSIVRWMANLRKRPVCVWVKGDDIYNLVEGILYVRRNEMTSRVILLHAYEKVDEIPTEMEANVKILDEAFPGITIDLIFLKSKFNPILVEAASAKLEVPKSQMFMNTMGASHGFSLSDYGGVRVANL</sequence>
<reference evidence="7 8" key="1">
    <citation type="submission" date="2014-04" db="EMBL/GenBank/DDBJ databases">
        <authorList>
            <consortium name="DOE Joint Genome Institute"/>
            <person name="Kuo A."/>
            <person name="Girlanda M."/>
            <person name="Perotto S."/>
            <person name="Kohler A."/>
            <person name="Nagy L.G."/>
            <person name="Floudas D."/>
            <person name="Copeland A."/>
            <person name="Barry K.W."/>
            <person name="Cichocki N."/>
            <person name="Veneault-Fourrey C."/>
            <person name="LaButti K."/>
            <person name="Lindquist E.A."/>
            <person name="Lipzen A."/>
            <person name="Lundell T."/>
            <person name="Morin E."/>
            <person name="Murat C."/>
            <person name="Sun H."/>
            <person name="Tunlid A."/>
            <person name="Henrissat B."/>
            <person name="Grigoriev I.V."/>
            <person name="Hibbett D.S."/>
            <person name="Martin F."/>
            <person name="Nordberg H.P."/>
            <person name="Cantor M.N."/>
            <person name="Hua S.X."/>
        </authorList>
    </citation>
    <scope>NUCLEOTIDE SEQUENCE [LARGE SCALE GENOMIC DNA]</scope>
    <source>
        <strain evidence="7 8">MUT 4182</strain>
    </source>
</reference>
<feature type="transmembrane region" description="Helical" evidence="6">
    <location>
        <begin position="480"/>
        <end position="498"/>
    </location>
</feature>
<feature type="transmembrane region" description="Helical" evidence="6">
    <location>
        <begin position="300"/>
        <end position="320"/>
    </location>
</feature>
<dbReference type="Pfam" id="PF13520">
    <property type="entry name" value="AA_permease_2"/>
    <property type="match status" value="1"/>
</dbReference>
<organism evidence="7 8">
    <name type="scientific">Tulasnella calospora MUT 4182</name>
    <dbReference type="NCBI Taxonomy" id="1051891"/>
    <lineage>
        <taxon>Eukaryota</taxon>
        <taxon>Fungi</taxon>
        <taxon>Dikarya</taxon>
        <taxon>Basidiomycota</taxon>
        <taxon>Agaricomycotina</taxon>
        <taxon>Agaricomycetes</taxon>
        <taxon>Cantharellales</taxon>
        <taxon>Tulasnellaceae</taxon>
        <taxon>Tulasnella</taxon>
    </lineage>
</organism>
<feature type="transmembrane region" description="Helical" evidence="6">
    <location>
        <begin position="389"/>
        <end position="410"/>
    </location>
</feature>
<dbReference type="GO" id="GO:0022857">
    <property type="term" value="F:transmembrane transporter activity"/>
    <property type="evidence" value="ECO:0007669"/>
    <property type="project" value="InterPro"/>
</dbReference>